<dbReference type="PANTHER" id="PTHR22911:SF79">
    <property type="entry name" value="MOBA-LIKE NTP TRANSFERASE DOMAIN-CONTAINING PROTEIN"/>
    <property type="match status" value="1"/>
</dbReference>
<sequence length="298" mass="33728">MKAALIRLNIAVFLWGFTGVLGKEISLNPGWLTWWRMLITVVTLWVLFGFQNRIQKISGKDFIRIGFVGFVLALHWLCFYGSIKIANVSIALTCLSTSALASALLEPLFFKRKINSREILLGLLTLLGVGIVYYTNLHFSAGIYIGLLAMVLTVLTSILNKKLVNDYRSDTITIYQLTGGFLCLSVLMPLYEYIFPAQNHIPIKLDWLWLAVLAWVCTILTYFLYVSALRKLMPFTMNLTLTLEPVYGIVLAFILFHENKTLSPYFYIGLLLIMVAVFVQTRSLVKENKTQSGNLSST</sequence>
<dbReference type="EMBL" id="JAOTPL010000018">
    <property type="protein sequence ID" value="MCU7695120.1"/>
    <property type="molecule type" value="Genomic_DNA"/>
</dbReference>
<dbReference type="Proteomes" id="UP001209317">
    <property type="component" value="Unassembled WGS sequence"/>
</dbReference>
<dbReference type="PANTHER" id="PTHR22911">
    <property type="entry name" value="ACYL-MALONYL CONDENSING ENZYME-RELATED"/>
    <property type="match status" value="1"/>
</dbReference>
<keyword evidence="1" id="KW-0812">Transmembrane</keyword>
<comment type="caution">
    <text evidence="3">The sequence shown here is derived from an EMBL/GenBank/DDBJ whole genome shotgun (WGS) entry which is preliminary data.</text>
</comment>
<evidence type="ECO:0000259" key="2">
    <source>
        <dbReference type="Pfam" id="PF00892"/>
    </source>
</evidence>
<keyword evidence="4" id="KW-1185">Reference proteome</keyword>
<evidence type="ECO:0000313" key="3">
    <source>
        <dbReference type="EMBL" id="MCU7695120.1"/>
    </source>
</evidence>
<feature type="transmembrane region" description="Helical" evidence="1">
    <location>
        <begin position="89"/>
        <end position="110"/>
    </location>
</feature>
<evidence type="ECO:0000313" key="4">
    <source>
        <dbReference type="Proteomes" id="UP001209317"/>
    </source>
</evidence>
<proteinExistence type="predicted"/>
<keyword evidence="1" id="KW-1133">Transmembrane helix</keyword>
<feature type="transmembrane region" description="Helical" evidence="1">
    <location>
        <begin position="32"/>
        <end position="50"/>
    </location>
</feature>
<evidence type="ECO:0000256" key="1">
    <source>
        <dbReference type="SAM" id="Phobius"/>
    </source>
</evidence>
<protein>
    <submittedName>
        <fullName evidence="3">EamA family transporter</fullName>
    </submittedName>
</protein>
<organism evidence="3 4">
    <name type="scientific">Haoranjiania flava</name>
    <dbReference type="NCBI Taxonomy" id="1856322"/>
    <lineage>
        <taxon>Bacteria</taxon>
        <taxon>Pseudomonadati</taxon>
        <taxon>Bacteroidota</taxon>
        <taxon>Chitinophagia</taxon>
        <taxon>Chitinophagales</taxon>
        <taxon>Chitinophagaceae</taxon>
        <taxon>Haoranjiania</taxon>
    </lineage>
</organism>
<gene>
    <name evidence="3" type="ORF">OD355_11385</name>
</gene>
<dbReference type="Pfam" id="PF00892">
    <property type="entry name" value="EamA"/>
    <property type="match status" value="2"/>
</dbReference>
<keyword evidence="1" id="KW-0472">Membrane</keyword>
<dbReference type="SUPFAM" id="SSF103481">
    <property type="entry name" value="Multidrug resistance efflux transporter EmrE"/>
    <property type="match status" value="2"/>
</dbReference>
<feature type="transmembrane region" description="Helical" evidence="1">
    <location>
        <begin position="237"/>
        <end position="256"/>
    </location>
</feature>
<reference evidence="3" key="1">
    <citation type="submission" date="2022-10" db="EMBL/GenBank/DDBJ databases">
        <authorList>
            <person name="Kim H.S."/>
            <person name="Kim J.-S."/>
            <person name="Suh M.K."/>
            <person name="Eom M.K."/>
            <person name="Lee J.-S."/>
        </authorList>
    </citation>
    <scope>NUCLEOTIDE SEQUENCE</scope>
    <source>
        <strain evidence="3">LIP-5</strain>
    </source>
</reference>
<dbReference type="AlphaFoldDB" id="A0AAE3IPT1"/>
<feature type="domain" description="EamA" evidence="2">
    <location>
        <begin position="141"/>
        <end position="279"/>
    </location>
</feature>
<feature type="domain" description="EamA" evidence="2">
    <location>
        <begin position="10"/>
        <end position="133"/>
    </location>
</feature>
<dbReference type="GO" id="GO:0016020">
    <property type="term" value="C:membrane"/>
    <property type="evidence" value="ECO:0007669"/>
    <property type="project" value="InterPro"/>
</dbReference>
<feature type="transmembrane region" description="Helical" evidence="1">
    <location>
        <begin position="262"/>
        <end position="279"/>
    </location>
</feature>
<feature type="transmembrane region" description="Helical" evidence="1">
    <location>
        <begin position="119"/>
        <end position="135"/>
    </location>
</feature>
<accession>A0AAE3IPT1</accession>
<dbReference type="RefSeq" id="WP_263038607.1">
    <property type="nucleotide sequence ID" value="NZ_JAOTPL010000018.1"/>
</dbReference>
<feature type="transmembrane region" description="Helical" evidence="1">
    <location>
        <begin position="62"/>
        <end position="83"/>
    </location>
</feature>
<feature type="transmembrane region" description="Helical" evidence="1">
    <location>
        <begin position="141"/>
        <end position="160"/>
    </location>
</feature>
<feature type="transmembrane region" description="Helical" evidence="1">
    <location>
        <begin position="172"/>
        <end position="195"/>
    </location>
</feature>
<dbReference type="InterPro" id="IPR000620">
    <property type="entry name" value="EamA_dom"/>
</dbReference>
<feature type="transmembrane region" description="Helical" evidence="1">
    <location>
        <begin position="207"/>
        <end position="225"/>
    </location>
</feature>
<dbReference type="InterPro" id="IPR037185">
    <property type="entry name" value="EmrE-like"/>
</dbReference>
<name>A0AAE3IPT1_9BACT</name>